<dbReference type="Proteomes" id="UP000201519">
    <property type="component" value="Segment"/>
</dbReference>
<accession>E3VYM5</accession>
<reference evidence="5 6" key="2">
    <citation type="submission" date="2014-10" db="EMBL/GenBank/DDBJ databases">
        <title>Pan-genome analysis of Brazilian lineage A amoebal mimiviruses.</title>
        <authorList>
            <person name="Assis F.L."/>
            <person name="Abrahao J.S."/>
            <person name="Kroon E.G."/>
            <person name="Dornas F.P."/>
            <person name="Andrade K.R."/>
            <person name="Borato P.V.M."/>
            <person name="Pilotto M.R."/>
            <person name="Benamar S."/>
            <person name="LaScola B."/>
            <person name="Colson P."/>
        </authorList>
    </citation>
    <scope>NUCLEOTIDE SEQUENCE [LARGE SCALE GENOMIC DNA]</scope>
    <source>
        <strain evidence="3 6">Amazonia</strain>
        <strain evidence="2 5">Oyster</strain>
    </source>
</reference>
<dbReference type="EMBL" id="KM982403">
    <property type="protein sequence ID" value="AKI80791.1"/>
    <property type="molecule type" value="Genomic_DNA"/>
</dbReference>
<sequence length="163" mass="19548">MQHNLDEFKELFETMIYTNSELRNLMALIYSSDIKTSKEYFNETNWSNTKNIILSVIKSIKLFDFFHQIQGFCCNLYGSGNIWGRIRFCRLDKINCVPNNPQWITPNDLEMEKFISDNQRVSSKEFRSKALKVISQKYIENHQKEINEHVEKLRTLHKELRYI</sequence>
<dbReference type="EMBL" id="HQ336222">
    <property type="protein sequence ID" value="ADO17995.1"/>
    <property type="molecule type" value="Genomic_DNA"/>
</dbReference>
<evidence type="ECO:0000313" key="5">
    <source>
        <dbReference type="Proteomes" id="UP000241474"/>
    </source>
</evidence>
<reference evidence="1 4" key="1">
    <citation type="journal article" date="2011" name="Virol. J.">
        <title>Breaking the 1000-gene barrier for Mimivirus using ultra-deep genome and transcriptome sequencing.</title>
        <authorList>
            <person name="Legendre M."/>
            <person name="Santini S."/>
            <person name="Rico A."/>
            <person name="Abergel C."/>
            <person name="Claverie J.M."/>
        </authorList>
    </citation>
    <scope>NUCLEOTIDE SEQUENCE [LARGE SCALE GENOMIC DNA]</scope>
</reference>
<protein>
    <submittedName>
        <fullName evidence="1">Uncharacterized protein</fullName>
    </submittedName>
</protein>
<dbReference type="Proteomes" id="UP000241474">
    <property type="component" value="Segment"/>
</dbReference>
<evidence type="ECO:0000313" key="1">
    <source>
        <dbReference type="EMBL" id="ADO17995.1"/>
    </source>
</evidence>
<gene>
    <name evidence="1" type="primary">L134</name>
</gene>
<dbReference type="GeneID" id="9924734"/>
<accession>A0A0G2Y315</accession>
<proteinExistence type="predicted"/>
<dbReference type="Proteomes" id="UP000274448">
    <property type="component" value="Segment"/>
</dbReference>
<dbReference type="RefSeq" id="YP_003986626.1">
    <property type="nucleotide sequence ID" value="NC_014649.1"/>
</dbReference>
<organism evidence="1 4">
    <name type="scientific">Acanthamoeba polyphaga mimivirus</name>
    <name type="common">APMV</name>
    <dbReference type="NCBI Taxonomy" id="212035"/>
    <lineage>
        <taxon>Viruses</taxon>
        <taxon>Varidnaviria</taxon>
        <taxon>Bamfordvirae</taxon>
        <taxon>Nucleocytoviricota</taxon>
        <taxon>Megaviricetes</taxon>
        <taxon>Imitervirales</taxon>
        <taxon>Mimiviridae</taxon>
        <taxon>Megamimivirinae</taxon>
        <taxon>Mimivirus</taxon>
        <taxon>Mimivirus bradfordmassiliense</taxon>
    </lineage>
</organism>
<evidence type="ECO:0000313" key="6">
    <source>
        <dbReference type="Proteomes" id="UP000274448"/>
    </source>
</evidence>
<evidence type="ECO:0000313" key="3">
    <source>
        <dbReference type="EMBL" id="AKI80791.1"/>
    </source>
</evidence>
<name>A0A0G2Y315_MIMIV</name>
<keyword evidence="4" id="KW-1185">Reference proteome</keyword>
<evidence type="ECO:0000313" key="4">
    <source>
        <dbReference type="Proteomes" id="UP000201519"/>
    </source>
</evidence>
<dbReference type="EMBL" id="KM982401">
    <property type="protein sequence ID" value="AKI78894.1"/>
    <property type="molecule type" value="Genomic_DNA"/>
</dbReference>
<dbReference type="SMR" id="A0A0G2Y315"/>
<organismHost>
    <name type="scientific">Acanthamoeba polyphaga</name>
    <name type="common">Amoeba</name>
    <dbReference type="NCBI Taxonomy" id="5757"/>
</organismHost>
<evidence type="ECO:0000313" key="2">
    <source>
        <dbReference type="EMBL" id="AKI78894.1"/>
    </source>
</evidence>
<dbReference type="KEGG" id="vg:9924734"/>